<organism evidence="5 6">
    <name type="scientific">Bacteroides thetaiotaomicron</name>
    <dbReference type="NCBI Taxonomy" id="818"/>
    <lineage>
        <taxon>Bacteria</taxon>
        <taxon>Pseudomonadati</taxon>
        <taxon>Bacteroidota</taxon>
        <taxon>Bacteroidia</taxon>
        <taxon>Bacteroidales</taxon>
        <taxon>Bacteroidaceae</taxon>
        <taxon>Bacteroides</taxon>
    </lineage>
</organism>
<reference evidence="5" key="1">
    <citation type="submission" date="2022-10" db="EMBL/GenBank/DDBJ databases">
        <title>Human gut microbiome strain richness.</title>
        <authorList>
            <person name="Chen-Liaw A."/>
        </authorList>
    </citation>
    <scope>NUCLEOTIDE SEQUENCE</scope>
    <source>
        <strain evidence="5">1001283st1_A3_1001283B150304_161114</strain>
    </source>
</reference>
<dbReference type="InterPro" id="IPR013762">
    <property type="entry name" value="Integrase-like_cat_sf"/>
</dbReference>
<dbReference type="GO" id="GO:0006310">
    <property type="term" value="P:DNA recombination"/>
    <property type="evidence" value="ECO:0007669"/>
    <property type="project" value="UniProtKB-KW"/>
</dbReference>
<feature type="domain" description="Tyr recombinase" evidence="4">
    <location>
        <begin position="204"/>
        <end position="374"/>
    </location>
</feature>
<dbReference type="InterPro" id="IPR050090">
    <property type="entry name" value="Tyrosine_recombinase_XerCD"/>
</dbReference>
<dbReference type="InterPro" id="IPR002104">
    <property type="entry name" value="Integrase_catalytic"/>
</dbReference>
<dbReference type="GO" id="GO:0003677">
    <property type="term" value="F:DNA binding"/>
    <property type="evidence" value="ECO:0007669"/>
    <property type="project" value="UniProtKB-KW"/>
</dbReference>
<name>A0AAP3WJ19_BACT4</name>
<proteinExistence type="inferred from homology"/>
<comment type="caution">
    <text evidence="5">The sequence shown here is derived from an EMBL/GenBank/DDBJ whole genome shotgun (WGS) entry which is preliminary data.</text>
</comment>
<protein>
    <submittedName>
        <fullName evidence="5">Site-specific integrase</fullName>
    </submittedName>
</protein>
<dbReference type="InterPro" id="IPR035386">
    <property type="entry name" value="Arm-DNA-bind_5"/>
</dbReference>
<dbReference type="InterPro" id="IPR011010">
    <property type="entry name" value="DNA_brk_join_enz"/>
</dbReference>
<dbReference type="CDD" id="cd01185">
    <property type="entry name" value="INTN1_C_like"/>
    <property type="match status" value="1"/>
</dbReference>
<sequence length="381" mass="43632">MSPRKKSSRLKEPVKVRTKKLADGSESYYLDIYVDGRRSYEFLKLYLLPEINPMVREQNRATKAAVEAIKSRRIIELTHSKAGLKKTSVRSGMLLDDWMAAYLAEQERKGVRGVKLLRTVCRLLPLYRKKVRMREIDKDWCTGFIDWIQHTYRTRWGKPLSPKSAADYVGYFSTALNAAVRTEVIPENPIMTLTPTERIKVPESKREFLTIDEIKTLIATECPREDVKRAYLFACYCGLRLSDVRALRWCDLSRDGERWRASVVMKKTTTPIFLPLSSQAMKWLPERGDVPDDGKVFDGLIAEPNINKVLAKWVAAAGITKKITYHTSRHTFATMMLTLGADLYTTCKLLGHANVKTTQLYAKIVDSKKVEAVNLVDKVFD</sequence>
<dbReference type="AlphaFoldDB" id="A0AAP3WJ19"/>
<dbReference type="InterPro" id="IPR025269">
    <property type="entry name" value="SAM-like_dom"/>
</dbReference>
<keyword evidence="2" id="KW-0238">DNA-binding</keyword>
<dbReference type="GO" id="GO:0015074">
    <property type="term" value="P:DNA integration"/>
    <property type="evidence" value="ECO:0007669"/>
    <property type="project" value="InterPro"/>
</dbReference>
<dbReference type="Proteomes" id="UP001217776">
    <property type="component" value="Unassembled WGS sequence"/>
</dbReference>
<comment type="similarity">
    <text evidence="1">Belongs to the 'phage' integrase family.</text>
</comment>
<dbReference type="Pfam" id="PF17293">
    <property type="entry name" value="Arm-DNA-bind_5"/>
    <property type="match status" value="1"/>
</dbReference>
<keyword evidence="3" id="KW-0233">DNA recombination</keyword>
<evidence type="ECO:0000313" key="6">
    <source>
        <dbReference type="Proteomes" id="UP001217776"/>
    </source>
</evidence>
<dbReference type="Gene3D" id="1.10.443.10">
    <property type="entry name" value="Intergrase catalytic core"/>
    <property type="match status" value="1"/>
</dbReference>
<dbReference type="SUPFAM" id="SSF56349">
    <property type="entry name" value="DNA breaking-rejoining enzymes"/>
    <property type="match status" value="1"/>
</dbReference>
<evidence type="ECO:0000256" key="3">
    <source>
        <dbReference type="ARBA" id="ARBA00023172"/>
    </source>
</evidence>
<evidence type="ECO:0000259" key="4">
    <source>
        <dbReference type="PROSITE" id="PS51898"/>
    </source>
</evidence>
<dbReference type="Pfam" id="PF00589">
    <property type="entry name" value="Phage_integrase"/>
    <property type="match status" value="1"/>
</dbReference>
<gene>
    <name evidence="5" type="ORF">PO127_26265</name>
</gene>
<evidence type="ECO:0000256" key="2">
    <source>
        <dbReference type="ARBA" id="ARBA00023125"/>
    </source>
</evidence>
<dbReference type="InterPro" id="IPR010998">
    <property type="entry name" value="Integrase_recombinase_N"/>
</dbReference>
<evidence type="ECO:0000313" key="5">
    <source>
        <dbReference type="EMBL" id="MDC2239255.1"/>
    </source>
</evidence>
<dbReference type="PANTHER" id="PTHR30349">
    <property type="entry name" value="PHAGE INTEGRASE-RELATED"/>
    <property type="match status" value="1"/>
</dbReference>
<dbReference type="PROSITE" id="PS51898">
    <property type="entry name" value="TYR_RECOMBINASE"/>
    <property type="match status" value="1"/>
</dbReference>
<dbReference type="EMBL" id="JAQNVG010000085">
    <property type="protein sequence ID" value="MDC2239255.1"/>
    <property type="molecule type" value="Genomic_DNA"/>
</dbReference>
<dbReference type="Gene3D" id="1.10.150.130">
    <property type="match status" value="1"/>
</dbReference>
<dbReference type="Pfam" id="PF13102">
    <property type="entry name" value="Phage_int_SAM_5"/>
    <property type="match status" value="1"/>
</dbReference>
<dbReference type="RefSeq" id="WP_195601332.1">
    <property type="nucleotide sequence ID" value="NZ_JADNKL010000062.1"/>
</dbReference>
<dbReference type="PANTHER" id="PTHR30349:SF64">
    <property type="entry name" value="PROPHAGE INTEGRASE INTD-RELATED"/>
    <property type="match status" value="1"/>
</dbReference>
<evidence type="ECO:0000256" key="1">
    <source>
        <dbReference type="ARBA" id="ARBA00008857"/>
    </source>
</evidence>
<accession>A0AAP3WJ19</accession>